<accession>A0ACC1L6A3</accession>
<keyword evidence="2" id="KW-1185">Reference proteome</keyword>
<name>A0ACC1L6A3_9FUNG</name>
<proteinExistence type="predicted"/>
<gene>
    <name evidence="1" type="ORF">H4R21_002713</name>
</gene>
<sequence>MGRKRGGAKRTNCYHSRPPIVTIVSRAALDELVRLDKGEYVDDECHDVVYCHSHEDQALIYTTGLEDKALEERLFRRIQEIHKAEVSELMSLEGFTENMGAISDPELPKKSILFGAAIQASLYGYHGLNKHNADAIVRKVTVGDSAEKMGDADEIVDVEQILIDEAVRPAMRMFEAREARVARVVRLARRKAERARAQEAAP</sequence>
<organism evidence="1 2">
    <name type="scientific">Coemansia helicoidea</name>
    <dbReference type="NCBI Taxonomy" id="1286919"/>
    <lineage>
        <taxon>Eukaryota</taxon>
        <taxon>Fungi</taxon>
        <taxon>Fungi incertae sedis</taxon>
        <taxon>Zoopagomycota</taxon>
        <taxon>Kickxellomycotina</taxon>
        <taxon>Kickxellomycetes</taxon>
        <taxon>Kickxellales</taxon>
        <taxon>Kickxellaceae</taxon>
        <taxon>Coemansia</taxon>
    </lineage>
</organism>
<reference evidence="1" key="1">
    <citation type="submission" date="2022-07" db="EMBL/GenBank/DDBJ databases">
        <title>Phylogenomic reconstructions and comparative analyses of Kickxellomycotina fungi.</title>
        <authorList>
            <person name="Reynolds N.K."/>
            <person name="Stajich J.E."/>
            <person name="Barry K."/>
            <person name="Grigoriev I.V."/>
            <person name="Crous P."/>
            <person name="Smith M.E."/>
        </authorList>
    </citation>
    <scope>NUCLEOTIDE SEQUENCE</scope>
    <source>
        <strain evidence="1">BCRC 34780</strain>
    </source>
</reference>
<evidence type="ECO:0000313" key="2">
    <source>
        <dbReference type="Proteomes" id="UP001140087"/>
    </source>
</evidence>
<protein>
    <submittedName>
        <fullName evidence="1">Uncharacterized protein</fullName>
    </submittedName>
</protein>
<dbReference type="Proteomes" id="UP001140087">
    <property type="component" value="Unassembled WGS sequence"/>
</dbReference>
<dbReference type="EMBL" id="JANBUN010000736">
    <property type="protein sequence ID" value="KAJ2801664.1"/>
    <property type="molecule type" value="Genomic_DNA"/>
</dbReference>
<evidence type="ECO:0000313" key="1">
    <source>
        <dbReference type="EMBL" id="KAJ2801664.1"/>
    </source>
</evidence>
<comment type="caution">
    <text evidence="1">The sequence shown here is derived from an EMBL/GenBank/DDBJ whole genome shotgun (WGS) entry which is preliminary data.</text>
</comment>